<dbReference type="EC" id="2.4.-.-" evidence="1"/>
<dbReference type="EMBL" id="JBHTBJ010000011">
    <property type="protein sequence ID" value="MFC7275724.1"/>
    <property type="molecule type" value="Genomic_DNA"/>
</dbReference>
<evidence type="ECO:0000313" key="1">
    <source>
        <dbReference type="EMBL" id="MFC7275724.1"/>
    </source>
</evidence>
<keyword evidence="1" id="KW-0808">Transferase</keyword>
<dbReference type="RefSeq" id="WP_378969188.1">
    <property type="nucleotide sequence ID" value="NZ_JBHTBJ010000011.1"/>
</dbReference>
<reference evidence="2" key="1">
    <citation type="journal article" date="2019" name="Int. J. Syst. Evol. Microbiol.">
        <title>The Global Catalogue of Microorganisms (GCM) 10K type strain sequencing project: providing services to taxonomists for standard genome sequencing and annotation.</title>
        <authorList>
            <consortium name="The Broad Institute Genomics Platform"/>
            <consortium name="The Broad Institute Genome Sequencing Center for Infectious Disease"/>
            <person name="Wu L."/>
            <person name="Ma J."/>
        </authorList>
    </citation>
    <scope>NUCLEOTIDE SEQUENCE [LARGE SCALE GENOMIC DNA]</scope>
    <source>
        <strain evidence="2">XZYJT-10</strain>
    </source>
</reference>
<dbReference type="GO" id="GO:0016757">
    <property type="term" value="F:glycosyltransferase activity"/>
    <property type="evidence" value="ECO:0007669"/>
    <property type="project" value="UniProtKB-KW"/>
</dbReference>
<dbReference type="SUPFAM" id="SSF53756">
    <property type="entry name" value="UDP-Glycosyltransferase/glycogen phosphorylase"/>
    <property type="match status" value="1"/>
</dbReference>
<protein>
    <submittedName>
        <fullName evidence="1">Glycosyltransferase</fullName>
        <ecNumber evidence="1">2.4.-.-</ecNumber>
    </submittedName>
</protein>
<comment type="caution">
    <text evidence="1">The sequence shown here is derived from an EMBL/GenBank/DDBJ whole genome shotgun (WGS) entry which is preliminary data.</text>
</comment>
<organism evidence="1 2">
    <name type="scientific">Paractinoplanes rhizophilus</name>
    <dbReference type="NCBI Taxonomy" id="1416877"/>
    <lineage>
        <taxon>Bacteria</taxon>
        <taxon>Bacillati</taxon>
        <taxon>Actinomycetota</taxon>
        <taxon>Actinomycetes</taxon>
        <taxon>Micromonosporales</taxon>
        <taxon>Micromonosporaceae</taxon>
        <taxon>Paractinoplanes</taxon>
    </lineage>
</organism>
<dbReference type="Proteomes" id="UP001596548">
    <property type="component" value="Unassembled WGS sequence"/>
</dbReference>
<sequence>MADALSRYAPVLYIEPPVSVLTALKNPAYASTLSERPPLQVLSPTLARAVTRVTPGMSRPFLNRLTGPLVERGTRTAIRRLYGREGEIAGIVSCRVTPLWSAVPARRRVFFSTDDLPAGAELLGESRERLIRDEARTISGAHAVAAVSPGLQKRYASEGWNAELIPNGCLPEAYEDVDNAPDPGDVDLPGPIAGFVGYLNDRIDLALLEAVAETGVSLLLVGPAVPGYRTERLDALCDRPNVRWVGGKPFASLPAYLRLIDVGLTPYADNAFNRSSFPLKTLEYLAAGRSVVATPLPANDWLGTDLIRVAEGSVAFGAAVVEELSQPRHAPAAERRRAFAREHSWARRAETMAALLRLAGPRT</sequence>
<gene>
    <name evidence="1" type="ORF">ACFQS1_17180</name>
</gene>
<name>A0ABW2HRC4_9ACTN</name>
<accession>A0ABW2HRC4</accession>
<keyword evidence="1" id="KW-0328">Glycosyltransferase</keyword>
<dbReference type="Gene3D" id="3.40.50.2000">
    <property type="entry name" value="Glycogen Phosphorylase B"/>
    <property type="match status" value="1"/>
</dbReference>
<proteinExistence type="predicted"/>
<evidence type="ECO:0000313" key="2">
    <source>
        <dbReference type="Proteomes" id="UP001596548"/>
    </source>
</evidence>
<keyword evidence="2" id="KW-1185">Reference proteome</keyword>
<dbReference type="Pfam" id="PF13692">
    <property type="entry name" value="Glyco_trans_1_4"/>
    <property type="match status" value="1"/>
</dbReference>